<evidence type="ECO:0000256" key="2">
    <source>
        <dbReference type="ARBA" id="ARBA00022801"/>
    </source>
</evidence>
<comment type="catalytic activity">
    <reaction evidence="8">
        <text>ATP + H2O = ADP + phosphate + H(+)</text>
        <dbReference type="Rhea" id="RHEA:13065"/>
        <dbReference type="ChEBI" id="CHEBI:15377"/>
        <dbReference type="ChEBI" id="CHEBI:15378"/>
        <dbReference type="ChEBI" id="CHEBI:30616"/>
        <dbReference type="ChEBI" id="CHEBI:43474"/>
        <dbReference type="ChEBI" id="CHEBI:456216"/>
        <dbReference type="EC" id="5.6.2.4"/>
    </reaction>
</comment>
<keyword evidence="2 9" id="KW-0378">Hydrolase</keyword>
<dbReference type="SUPFAM" id="SSF52540">
    <property type="entry name" value="P-loop containing nucleoside triphosphate hydrolases"/>
    <property type="match status" value="1"/>
</dbReference>
<dbReference type="Gene3D" id="3.40.50.300">
    <property type="entry name" value="P-loop containing nucleotide triphosphate hydrolases"/>
    <property type="match status" value="3"/>
</dbReference>
<keyword evidence="3 9" id="KW-0347">Helicase</keyword>
<sequence>MNSKSSVEGLPLKSHLDVTRSLAFSSPAGSGKTQKLAQRYVALLVSGVSPERILAITFTEKAAAEMKERVIEILRRSYPALYEEIRPKLARFRISTVHSFARSVLERFAFDHNLTPNFQIIDAVSAELLREEVVREGLLELGSEDSDLALWVRHLTLTEGWTGLLSKVSYLFKHIPQSYLAVNSAPAALDKTYLTAWHELKTSWGPEFWDASGFSALPEPTGHREHLRAVRTHLEAFSSRFLTQKCTLYKRIPKSIDDRSGFIKKGEAFYRYYRIYGLWDARIQTEGFLKVFRHLANLYHERKQRDKVLDFADLEYKLYRVLYFSGNWSNILASFDEQTDHILLDEFQDTNGLQWAIVSKLVEEWRSGMGAKTELGKVPTLFIVGDEKQSIYLFRGANVEVFRRANREMKAWMGDAFDEVTVKENYRSLPNIVEFINALFSKLMTGGDEDWKTSYDRFLPLRNPEEGLGHVEILLTKMDEKKLMVERKEAEAETVAARISEIIGSLKVFDKVNGNEEARSCEYGDITVLLRRRTHLEEYERAFQNHRIPFVVVQGTGFHSSPEIILLRQLVRTLANPKDTTALYGVLKSALCGFSEDEICKITFTNEGGDFWERFVNSPISKQARA</sequence>
<evidence type="ECO:0000256" key="7">
    <source>
        <dbReference type="ARBA" id="ARBA00034808"/>
    </source>
</evidence>
<dbReference type="InterPro" id="IPR000212">
    <property type="entry name" value="DNA_helicase_UvrD/REP"/>
</dbReference>
<evidence type="ECO:0000256" key="6">
    <source>
        <dbReference type="ARBA" id="ARBA00034617"/>
    </source>
</evidence>
<evidence type="ECO:0000256" key="3">
    <source>
        <dbReference type="ARBA" id="ARBA00022806"/>
    </source>
</evidence>
<dbReference type="GO" id="GO:0000725">
    <property type="term" value="P:recombinational repair"/>
    <property type="evidence" value="ECO:0007669"/>
    <property type="project" value="TreeGrafter"/>
</dbReference>
<evidence type="ECO:0000256" key="9">
    <source>
        <dbReference type="PROSITE-ProRule" id="PRU00560"/>
    </source>
</evidence>
<dbReference type="Proteomes" id="UP000630660">
    <property type="component" value="Unassembled WGS sequence"/>
</dbReference>
<dbReference type="EC" id="5.6.2.4" evidence="7"/>
<dbReference type="InterPro" id="IPR014017">
    <property type="entry name" value="DNA_helicase_UvrD-like_C"/>
</dbReference>
<evidence type="ECO:0000256" key="4">
    <source>
        <dbReference type="ARBA" id="ARBA00022840"/>
    </source>
</evidence>
<organism evidence="12 13">
    <name type="scientific">candidate division WOR-3 bacterium</name>
    <dbReference type="NCBI Taxonomy" id="2052148"/>
    <lineage>
        <taxon>Bacteria</taxon>
        <taxon>Bacteria division WOR-3</taxon>
    </lineage>
</organism>
<dbReference type="PROSITE" id="PS51217">
    <property type="entry name" value="UVRD_HELICASE_CTER"/>
    <property type="match status" value="1"/>
</dbReference>
<dbReference type="PANTHER" id="PTHR11070">
    <property type="entry name" value="UVRD / RECB / PCRA DNA HELICASE FAMILY MEMBER"/>
    <property type="match status" value="1"/>
</dbReference>
<dbReference type="InterPro" id="IPR014016">
    <property type="entry name" value="UvrD-like_ATP-bd"/>
</dbReference>
<evidence type="ECO:0000313" key="12">
    <source>
        <dbReference type="EMBL" id="MBD3365108.1"/>
    </source>
</evidence>
<comment type="caution">
    <text evidence="12">The sequence shown here is derived from an EMBL/GenBank/DDBJ whole genome shotgun (WGS) entry which is preliminary data.</text>
</comment>
<feature type="non-terminal residue" evidence="12">
    <location>
        <position position="626"/>
    </location>
</feature>
<keyword evidence="4 9" id="KW-0067">ATP-binding</keyword>
<evidence type="ECO:0000256" key="8">
    <source>
        <dbReference type="ARBA" id="ARBA00048988"/>
    </source>
</evidence>
<dbReference type="InterPro" id="IPR027417">
    <property type="entry name" value="P-loop_NTPase"/>
</dbReference>
<keyword evidence="5" id="KW-0413">Isomerase</keyword>
<protein>
    <recommendedName>
        <fullName evidence="7">DNA 3'-5' helicase</fullName>
        <ecNumber evidence="7">5.6.2.4</ecNumber>
    </recommendedName>
</protein>
<evidence type="ECO:0000313" key="13">
    <source>
        <dbReference type="Proteomes" id="UP000630660"/>
    </source>
</evidence>
<evidence type="ECO:0000259" key="11">
    <source>
        <dbReference type="PROSITE" id="PS51217"/>
    </source>
</evidence>
<evidence type="ECO:0000256" key="1">
    <source>
        <dbReference type="ARBA" id="ARBA00022741"/>
    </source>
</evidence>
<reference evidence="12" key="1">
    <citation type="submission" date="2019-11" db="EMBL/GenBank/DDBJ databases">
        <title>Microbial mats filling the niche in hypersaline microbial mats.</title>
        <authorList>
            <person name="Wong H.L."/>
            <person name="Macleod F.I."/>
            <person name="White R.A. III"/>
            <person name="Burns B.P."/>
        </authorList>
    </citation>
    <scope>NUCLEOTIDE SEQUENCE</scope>
    <source>
        <strain evidence="12">Bin_327</strain>
    </source>
</reference>
<feature type="binding site" evidence="9">
    <location>
        <begin position="26"/>
        <end position="33"/>
    </location>
    <ligand>
        <name>ATP</name>
        <dbReference type="ChEBI" id="CHEBI:30616"/>
    </ligand>
</feature>
<evidence type="ECO:0000259" key="10">
    <source>
        <dbReference type="PROSITE" id="PS51198"/>
    </source>
</evidence>
<feature type="domain" description="UvrD-like helicase C-terminal" evidence="11">
    <location>
        <begin position="430"/>
        <end position="626"/>
    </location>
</feature>
<gene>
    <name evidence="12" type="ORF">GF359_07820</name>
</gene>
<dbReference type="GO" id="GO:0005524">
    <property type="term" value="F:ATP binding"/>
    <property type="evidence" value="ECO:0007669"/>
    <property type="project" value="UniProtKB-UniRule"/>
</dbReference>
<name>A0A9D5KA16_UNCW3</name>
<dbReference type="PROSITE" id="PS51198">
    <property type="entry name" value="UVRD_HELICASE_ATP_BIND"/>
    <property type="match status" value="1"/>
</dbReference>
<dbReference type="Pfam" id="PF13361">
    <property type="entry name" value="UvrD_C"/>
    <property type="match status" value="1"/>
</dbReference>
<dbReference type="GO" id="GO:0003677">
    <property type="term" value="F:DNA binding"/>
    <property type="evidence" value="ECO:0007669"/>
    <property type="project" value="InterPro"/>
</dbReference>
<dbReference type="PANTHER" id="PTHR11070:SF2">
    <property type="entry name" value="ATP-DEPENDENT DNA HELICASE SRS2"/>
    <property type="match status" value="1"/>
</dbReference>
<dbReference type="Pfam" id="PF00580">
    <property type="entry name" value="UvrD-helicase"/>
    <property type="match status" value="1"/>
</dbReference>
<dbReference type="EMBL" id="WJKJ01000259">
    <property type="protein sequence ID" value="MBD3365108.1"/>
    <property type="molecule type" value="Genomic_DNA"/>
</dbReference>
<accession>A0A9D5KA16</accession>
<feature type="domain" description="UvrD-like helicase ATP-binding" evidence="10">
    <location>
        <begin position="5"/>
        <end position="429"/>
    </location>
</feature>
<dbReference type="GO" id="GO:0016787">
    <property type="term" value="F:hydrolase activity"/>
    <property type="evidence" value="ECO:0007669"/>
    <property type="project" value="UniProtKB-UniRule"/>
</dbReference>
<dbReference type="GO" id="GO:0043138">
    <property type="term" value="F:3'-5' DNA helicase activity"/>
    <property type="evidence" value="ECO:0007669"/>
    <property type="project" value="UniProtKB-EC"/>
</dbReference>
<keyword evidence="1 9" id="KW-0547">Nucleotide-binding</keyword>
<dbReference type="GO" id="GO:0005829">
    <property type="term" value="C:cytosol"/>
    <property type="evidence" value="ECO:0007669"/>
    <property type="project" value="TreeGrafter"/>
</dbReference>
<comment type="catalytic activity">
    <reaction evidence="6">
        <text>Couples ATP hydrolysis with the unwinding of duplex DNA by translocating in the 3'-5' direction.</text>
        <dbReference type="EC" id="5.6.2.4"/>
    </reaction>
</comment>
<evidence type="ECO:0000256" key="5">
    <source>
        <dbReference type="ARBA" id="ARBA00023235"/>
    </source>
</evidence>
<proteinExistence type="predicted"/>
<dbReference type="AlphaFoldDB" id="A0A9D5KA16"/>